<evidence type="ECO:0008006" key="5">
    <source>
        <dbReference type="Google" id="ProtNLM"/>
    </source>
</evidence>
<dbReference type="KEGG" id="msv:Mesil_3602"/>
<accession>D7BJN6</accession>
<proteinExistence type="predicted"/>
<dbReference type="PROSITE" id="PS51257">
    <property type="entry name" value="PROKAR_LIPOPROTEIN"/>
    <property type="match status" value="1"/>
</dbReference>
<name>D7BJN6_ALLS1</name>
<feature type="region of interest" description="Disordered" evidence="1">
    <location>
        <begin position="17"/>
        <end position="36"/>
    </location>
</feature>
<dbReference type="RefSeq" id="WP_013159866.1">
    <property type="nucleotide sequence ID" value="NC_014214.1"/>
</dbReference>
<sequence>MRRLILLTALLLLGAACNQKSPPPPPPPPVQDPDPLGPLRMSLQDFVLVLDRPREMDGLAAQLYVGPSDGSWLEYMTNFWPYEDARVGTDVTRLRLREGRIEVFAEDRSYNKVYGGRRFRWVYRFRFDDSGFPPKLVFPDGPVAFEVLDRFPWGDQWPGDYSVIGRLQTVAVGGGLQVCIRQRWTTPNETLEPGLWGAAAQNAGSAAPRRTPYQPNYLVTYLWKDGEFTGRPAGEGDGSIALGNPRPEFGNRIYFDDRPHSVVMISKSLNRGEYPQPWEGRWFRTYNRGFGAYHDPSAPGGVRCEFGEGWRTEEVTDPGEIALLEQYQSTMGNPNYQQLPPYPLFSRLDPKLCPKPWRQGDGTCQMNP</sequence>
<feature type="signal peptide" evidence="2">
    <location>
        <begin position="1"/>
        <end position="20"/>
    </location>
</feature>
<evidence type="ECO:0000313" key="4">
    <source>
        <dbReference type="Proteomes" id="UP000001916"/>
    </source>
</evidence>
<evidence type="ECO:0000256" key="2">
    <source>
        <dbReference type="SAM" id="SignalP"/>
    </source>
</evidence>
<evidence type="ECO:0000313" key="3">
    <source>
        <dbReference type="EMBL" id="ADH65392.1"/>
    </source>
</evidence>
<evidence type="ECO:0000256" key="1">
    <source>
        <dbReference type="SAM" id="MobiDB-lite"/>
    </source>
</evidence>
<dbReference type="AlphaFoldDB" id="D7BJN6"/>
<feature type="chain" id="PRO_5003093048" description="Lipoprotein" evidence="2">
    <location>
        <begin position="21"/>
        <end position="368"/>
    </location>
</feature>
<keyword evidence="4" id="KW-1185">Reference proteome</keyword>
<dbReference type="Proteomes" id="UP000001916">
    <property type="component" value="Plasmid pMESIL02"/>
</dbReference>
<protein>
    <recommendedName>
        <fullName evidence="5">Lipoprotein</fullName>
    </recommendedName>
</protein>
<geneLocation type="plasmid" evidence="3 4">
    <name>pMESIL02</name>
</geneLocation>
<dbReference type="HOGENOM" id="CLU_751857_0_0_0"/>
<dbReference type="EMBL" id="CP002044">
    <property type="protein sequence ID" value="ADH65392.1"/>
    <property type="molecule type" value="Genomic_DNA"/>
</dbReference>
<reference evidence="3 4" key="1">
    <citation type="journal article" date="2010" name="Stand. Genomic Sci.">
        <title>Complete genome sequence of Meiothermus silvanus type strain (VI-R2).</title>
        <authorList>
            <person name="Sikorski J."/>
            <person name="Tindall B.J."/>
            <person name="Lowry S."/>
            <person name="Lucas S."/>
            <person name="Nolan M."/>
            <person name="Copeland A."/>
            <person name="Glavina Del Rio T."/>
            <person name="Tice H."/>
            <person name="Cheng J.F."/>
            <person name="Han C."/>
            <person name="Pitluck S."/>
            <person name="Liolios K."/>
            <person name="Ivanova N."/>
            <person name="Mavromatis K."/>
            <person name="Mikhailova N."/>
            <person name="Pati A."/>
            <person name="Goodwin L."/>
            <person name="Chen A."/>
            <person name="Palaniappan K."/>
            <person name="Land M."/>
            <person name="Hauser L."/>
            <person name="Chang Y.J."/>
            <person name="Jeffries C.D."/>
            <person name="Rohde M."/>
            <person name="Goker M."/>
            <person name="Woyke T."/>
            <person name="Bristow J."/>
            <person name="Eisen J.A."/>
            <person name="Markowitz V."/>
            <person name="Hugenholtz P."/>
            <person name="Kyrpides N.C."/>
            <person name="Klenk H.P."/>
            <person name="Lapidus A."/>
        </authorList>
    </citation>
    <scope>NUCLEOTIDE SEQUENCE [LARGE SCALE GENOMIC DNA]</scope>
    <source>
        <strain evidence="4">ATCC 700542 / DSM 9946 / VI-R2</strain>
        <plasmid evidence="4">Plasmid pMESIL02</plasmid>
    </source>
</reference>
<gene>
    <name evidence="3" type="ORF">Mesil_3602</name>
</gene>
<keyword evidence="2" id="KW-0732">Signal</keyword>
<keyword evidence="3" id="KW-0614">Plasmid</keyword>
<feature type="compositionally biased region" description="Pro residues" evidence="1">
    <location>
        <begin position="21"/>
        <end position="36"/>
    </location>
</feature>
<dbReference type="OrthoDB" id="24329at2"/>
<organism evidence="3 4">
    <name type="scientific">Allomeiothermus silvanus (strain ATCC 700542 / DSM 9946 / NBRC 106475 / NCIMB 13440 / VI-R2)</name>
    <name type="common">Thermus silvanus</name>
    <dbReference type="NCBI Taxonomy" id="526227"/>
    <lineage>
        <taxon>Bacteria</taxon>
        <taxon>Thermotogati</taxon>
        <taxon>Deinococcota</taxon>
        <taxon>Deinococci</taxon>
        <taxon>Thermales</taxon>
        <taxon>Thermaceae</taxon>
        <taxon>Allomeiothermus</taxon>
    </lineage>
</organism>